<sequence length="584" mass="62430">MASASARNQDIGESSMLVCPASHCPLPVRSRTFSSADALLEHARQTRVFHPMCTTCLRVFKDTIALDQHVEAKHVSSRPYNRKNKSQSAIDQFWRASSAQPHCPVCGARATDTSALAAHISNAHPKVRCCGSLWDEKDLDIHYLNSRNHPVCDKCKIGFPSELEYSEHNSDLHPELQCRICSEQFPSAEALKSHAADPTSHRRCEFCSAQFRDTSALVEHFTETHLQIQDASDPAMEASSPTCSPSSSTNQLHGHPSWGHPTSAVFGAEREATGRLGPSSSSSTSLGTMVSEIASELCRSPPSVRIFTPPTSHSTSSSDTSPPQHPSNNLPARSSQPGHPPPQSPNNTCPTYVFGSAVGLPSMAMHVSPTIRAPPLVPSSSPSPSPPPVRPSAVGPATPARKVAHTRSQSQAQVQSQSHQSGLQPPSSSRSKVSVAETPSGDLANFHLLKGSPLQSVVDFDTPTPSPRTPSMPSVSPAEAQDFALAASGRSSLPLIADRRVFAGSSISPSLARALRAITKSSAVRSSFHCRVCQVDPCHEITATTCGHLFCNACIVEEVRENARCPVCNAVVLLFALLKLDISS</sequence>
<evidence type="ECO:0000313" key="1">
    <source>
        <dbReference type="EMBL" id="KAI9511637.1"/>
    </source>
</evidence>
<gene>
    <name evidence="1" type="ORF">F5148DRAFT_1169374</name>
</gene>
<proteinExistence type="predicted"/>
<dbReference type="Proteomes" id="UP001207468">
    <property type="component" value="Unassembled WGS sequence"/>
</dbReference>
<dbReference type="EMBL" id="JAGFNK010000019">
    <property type="protein sequence ID" value="KAI9511637.1"/>
    <property type="molecule type" value="Genomic_DNA"/>
</dbReference>
<evidence type="ECO:0000313" key="2">
    <source>
        <dbReference type="Proteomes" id="UP001207468"/>
    </source>
</evidence>
<organism evidence="1 2">
    <name type="scientific">Russula earlei</name>
    <dbReference type="NCBI Taxonomy" id="71964"/>
    <lineage>
        <taxon>Eukaryota</taxon>
        <taxon>Fungi</taxon>
        <taxon>Dikarya</taxon>
        <taxon>Basidiomycota</taxon>
        <taxon>Agaricomycotina</taxon>
        <taxon>Agaricomycetes</taxon>
        <taxon>Russulales</taxon>
        <taxon>Russulaceae</taxon>
        <taxon>Russula</taxon>
    </lineage>
</organism>
<name>A0ACC0ULE5_9AGAM</name>
<comment type="caution">
    <text evidence="1">The sequence shown here is derived from an EMBL/GenBank/DDBJ whole genome shotgun (WGS) entry which is preliminary data.</text>
</comment>
<reference evidence="1" key="1">
    <citation type="submission" date="2021-03" db="EMBL/GenBank/DDBJ databases">
        <title>Evolutionary priming and transition to the ectomycorrhizal habit in an iconic lineage of mushroom-forming fungi: is preadaptation a requirement?</title>
        <authorList>
            <consortium name="DOE Joint Genome Institute"/>
            <person name="Looney B.P."/>
            <person name="Miyauchi S."/>
            <person name="Morin E."/>
            <person name="Drula E."/>
            <person name="Courty P.E."/>
            <person name="Chicoki N."/>
            <person name="Fauchery L."/>
            <person name="Kohler A."/>
            <person name="Kuo A."/>
            <person name="LaButti K."/>
            <person name="Pangilinan J."/>
            <person name="Lipzen A."/>
            <person name="Riley R."/>
            <person name="Andreopoulos W."/>
            <person name="He G."/>
            <person name="Johnson J."/>
            <person name="Barry K.W."/>
            <person name="Grigoriev I.V."/>
            <person name="Nagy L."/>
            <person name="Hibbett D."/>
            <person name="Henrissat B."/>
            <person name="Matheny P.B."/>
            <person name="Labbe J."/>
            <person name="Martin A.F."/>
        </authorList>
    </citation>
    <scope>NUCLEOTIDE SEQUENCE</scope>
    <source>
        <strain evidence="1">BPL698</strain>
    </source>
</reference>
<keyword evidence="2" id="KW-1185">Reference proteome</keyword>
<accession>A0ACC0ULE5</accession>
<protein>
    <submittedName>
        <fullName evidence="1">Uncharacterized protein</fullName>
    </submittedName>
</protein>